<organism evidence="2 3">
    <name type="scientific">Streptomyces chryseus</name>
    <dbReference type="NCBI Taxonomy" id="68186"/>
    <lineage>
        <taxon>Bacteria</taxon>
        <taxon>Bacillati</taxon>
        <taxon>Actinomycetota</taxon>
        <taxon>Actinomycetes</taxon>
        <taxon>Kitasatosporales</taxon>
        <taxon>Streptomycetaceae</taxon>
        <taxon>Streptomyces</taxon>
    </lineage>
</organism>
<gene>
    <name evidence="2" type="ORF">GCM10010346_65050</name>
</gene>
<name>A0ABQ3EF56_9ACTN</name>
<accession>A0ABQ3EF56</accession>
<feature type="compositionally biased region" description="Gly residues" evidence="1">
    <location>
        <begin position="66"/>
        <end position="78"/>
    </location>
</feature>
<reference evidence="3" key="1">
    <citation type="journal article" date="2019" name="Int. J. Syst. Evol. Microbiol.">
        <title>The Global Catalogue of Microorganisms (GCM) 10K type strain sequencing project: providing services to taxonomists for standard genome sequencing and annotation.</title>
        <authorList>
            <consortium name="The Broad Institute Genomics Platform"/>
            <consortium name="The Broad Institute Genome Sequencing Center for Infectious Disease"/>
            <person name="Wu L."/>
            <person name="Ma J."/>
        </authorList>
    </citation>
    <scope>NUCLEOTIDE SEQUENCE [LARGE SCALE GENOMIC DNA]</scope>
    <source>
        <strain evidence="3">JCM 4737</strain>
    </source>
</reference>
<protein>
    <submittedName>
        <fullName evidence="2">Uncharacterized protein</fullName>
    </submittedName>
</protein>
<evidence type="ECO:0000256" key="1">
    <source>
        <dbReference type="SAM" id="MobiDB-lite"/>
    </source>
</evidence>
<dbReference type="Proteomes" id="UP000599437">
    <property type="component" value="Unassembled WGS sequence"/>
</dbReference>
<sequence length="108" mass="10880">MSRVPPGAAPTTEPSAGTVLGAAAASPAAYNADTAQETATALIRLLMEQLGLAPGGIAPRDRAGTPGTGARGPAGGPGRPSRGRAEHTGGKWSPGKGTRVKQEREEWR</sequence>
<proteinExistence type="predicted"/>
<dbReference type="EMBL" id="BMVO01000047">
    <property type="protein sequence ID" value="GHB32800.1"/>
    <property type="molecule type" value="Genomic_DNA"/>
</dbReference>
<keyword evidence="3" id="KW-1185">Reference proteome</keyword>
<evidence type="ECO:0000313" key="3">
    <source>
        <dbReference type="Proteomes" id="UP000599437"/>
    </source>
</evidence>
<evidence type="ECO:0000313" key="2">
    <source>
        <dbReference type="EMBL" id="GHB32800.1"/>
    </source>
</evidence>
<comment type="caution">
    <text evidence="2">The sequence shown here is derived from an EMBL/GenBank/DDBJ whole genome shotgun (WGS) entry which is preliminary data.</text>
</comment>
<feature type="region of interest" description="Disordered" evidence="1">
    <location>
        <begin position="54"/>
        <end position="108"/>
    </location>
</feature>